<reference evidence="3 4" key="1">
    <citation type="journal article" date="2023" name="Commun. Biol.">
        <title>Reorganization of the ancestral sex-determining regions during the evolution of trioecy in Pleodorina starrii.</title>
        <authorList>
            <person name="Takahashi K."/>
            <person name="Suzuki S."/>
            <person name="Kawai-Toyooka H."/>
            <person name="Yamamoto K."/>
            <person name="Hamaji T."/>
            <person name="Ootsuki R."/>
            <person name="Yamaguchi H."/>
            <person name="Kawachi M."/>
            <person name="Higashiyama T."/>
            <person name="Nozaki H."/>
        </authorList>
    </citation>
    <scope>NUCLEOTIDE SEQUENCE [LARGE SCALE GENOMIC DNA]</scope>
    <source>
        <strain evidence="3 4">NIES-4479</strain>
    </source>
</reference>
<dbReference type="Gene3D" id="1.10.30.50">
    <property type="match status" value="1"/>
</dbReference>
<dbReference type="PANTHER" id="PTHR33877">
    <property type="entry name" value="SLL1193 PROTEIN"/>
    <property type="match status" value="1"/>
</dbReference>
<dbReference type="SMART" id="SM00507">
    <property type="entry name" value="HNHc"/>
    <property type="match status" value="1"/>
</dbReference>
<organism evidence="3 4">
    <name type="scientific">Pleodorina starrii</name>
    <dbReference type="NCBI Taxonomy" id="330485"/>
    <lineage>
        <taxon>Eukaryota</taxon>
        <taxon>Viridiplantae</taxon>
        <taxon>Chlorophyta</taxon>
        <taxon>core chlorophytes</taxon>
        <taxon>Chlorophyceae</taxon>
        <taxon>CS clade</taxon>
        <taxon>Chlamydomonadales</taxon>
        <taxon>Volvocaceae</taxon>
        <taxon>Pleodorina</taxon>
    </lineage>
</organism>
<dbReference type="EMBL" id="BRXU01000004">
    <property type="protein sequence ID" value="GLC50771.1"/>
    <property type="molecule type" value="Genomic_DNA"/>
</dbReference>
<dbReference type="PANTHER" id="PTHR33877:SF2">
    <property type="entry name" value="OS07G0170200 PROTEIN"/>
    <property type="match status" value="1"/>
</dbReference>
<dbReference type="CDD" id="cd00085">
    <property type="entry name" value="HNHc"/>
    <property type="match status" value="1"/>
</dbReference>
<dbReference type="InterPro" id="IPR003615">
    <property type="entry name" value="HNH_nuc"/>
</dbReference>
<name>A0A9W6BEK0_9CHLO</name>
<dbReference type="Proteomes" id="UP001165080">
    <property type="component" value="Unassembled WGS sequence"/>
</dbReference>
<keyword evidence="4" id="KW-1185">Reference proteome</keyword>
<dbReference type="GO" id="GO:0004519">
    <property type="term" value="F:endonuclease activity"/>
    <property type="evidence" value="ECO:0007669"/>
    <property type="project" value="InterPro"/>
</dbReference>
<evidence type="ECO:0000313" key="3">
    <source>
        <dbReference type="EMBL" id="GLC50771.1"/>
    </source>
</evidence>
<feature type="domain" description="HNH nuclease" evidence="2">
    <location>
        <begin position="74"/>
        <end position="120"/>
    </location>
</feature>
<sequence length="125" mass="13838">MELKFTEAATFLHHRSRLPDCAMSNDGNEPLPAAWRDTPAKRQRWGLLQSSNRFLRSEEDASGSLSCHYCGTGPLRIYSWDDSNGRNAPDKATTDHVIPLSRGGPDSADNMVVSCFPCNQRKGVS</sequence>
<comment type="caution">
    <text evidence="3">The sequence shown here is derived from an EMBL/GenBank/DDBJ whole genome shotgun (WGS) entry which is preliminary data.</text>
</comment>
<gene>
    <name evidence="3" type="primary">PLEST008620</name>
    <name evidence="3" type="ORF">PLESTB_000430200</name>
</gene>
<evidence type="ECO:0000256" key="1">
    <source>
        <dbReference type="SAM" id="MobiDB-lite"/>
    </source>
</evidence>
<dbReference type="Pfam" id="PF01844">
    <property type="entry name" value="HNH"/>
    <property type="match status" value="1"/>
</dbReference>
<proteinExistence type="predicted"/>
<dbReference type="AlphaFoldDB" id="A0A9W6BEK0"/>
<dbReference type="GO" id="GO:0003676">
    <property type="term" value="F:nucleic acid binding"/>
    <property type="evidence" value="ECO:0007669"/>
    <property type="project" value="InterPro"/>
</dbReference>
<dbReference type="InterPro" id="IPR052892">
    <property type="entry name" value="NA-targeting_endonuclease"/>
</dbReference>
<dbReference type="InterPro" id="IPR002711">
    <property type="entry name" value="HNH"/>
</dbReference>
<protein>
    <recommendedName>
        <fullName evidence="2">HNH nuclease domain-containing protein</fullName>
    </recommendedName>
</protein>
<feature type="region of interest" description="Disordered" evidence="1">
    <location>
        <begin position="84"/>
        <end position="105"/>
    </location>
</feature>
<evidence type="ECO:0000313" key="4">
    <source>
        <dbReference type="Proteomes" id="UP001165080"/>
    </source>
</evidence>
<accession>A0A9W6BEK0</accession>
<dbReference type="GO" id="GO:0008270">
    <property type="term" value="F:zinc ion binding"/>
    <property type="evidence" value="ECO:0007669"/>
    <property type="project" value="InterPro"/>
</dbReference>
<evidence type="ECO:0000259" key="2">
    <source>
        <dbReference type="SMART" id="SM00507"/>
    </source>
</evidence>